<protein>
    <recommendedName>
        <fullName evidence="3">histidine kinase</fullName>
        <ecNumber evidence="3">2.7.13.3</ecNumber>
    </recommendedName>
</protein>
<keyword evidence="12" id="KW-0175">Coiled coil</keyword>
<evidence type="ECO:0000256" key="9">
    <source>
        <dbReference type="ARBA" id="ARBA00022840"/>
    </source>
</evidence>
<evidence type="ECO:0000256" key="6">
    <source>
        <dbReference type="ARBA" id="ARBA00022679"/>
    </source>
</evidence>
<keyword evidence="16" id="KW-1185">Reference proteome</keyword>
<dbReference type="PROSITE" id="PS50885">
    <property type="entry name" value="HAMP"/>
    <property type="match status" value="1"/>
</dbReference>
<accession>A0A841U4U2</accession>
<evidence type="ECO:0000256" key="11">
    <source>
        <dbReference type="ARBA" id="ARBA00023136"/>
    </source>
</evidence>
<evidence type="ECO:0000256" key="12">
    <source>
        <dbReference type="SAM" id="Coils"/>
    </source>
</evidence>
<comment type="caution">
    <text evidence="15">The sequence shown here is derived from an EMBL/GenBank/DDBJ whole genome shotgun (WGS) entry which is preliminary data.</text>
</comment>
<keyword evidence="5" id="KW-0597">Phosphoprotein</keyword>
<feature type="coiled-coil region" evidence="12">
    <location>
        <begin position="240"/>
        <end position="274"/>
    </location>
</feature>
<feature type="domain" description="Histidine kinase" evidence="13">
    <location>
        <begin position="275"/>
        <end position="475"/>
    </location>
</feature>
<dbReference type="Proteomes" id="UP000553776">
    <property type="component" value="Unassembled WGS sequence"/>
</dbReference>
<keyword evidence="6" id="KW-0808">Transferase</keyword>
<evidence type="ECO:0000256" key="7">
    <source>
        <dbReference type="ARBA" id="ARBA00022741"/>
    </source>
</evidence>
<dbReference type="CDD" id="cd06225">
    <property type="entry name" value="HAMP"/>
    <property type="match status" value="1"/>
</dbReference>
<proteinExistence type="predicted"/>
<dbReference type="InterPro" id="IPR003660">
    <property type="entry name" value="HAMP_dom"/>
</dbReference>
<dbReference type="SUPFAM" id="SSF55874">
    <property type="entry name" value="ATPase domain of HSP90 chaperone/DNA topoisomerase II/histidine kinase"/>
    <property type="match status" value="1"/>
</dbReference>
<evidence type="ECO:0000256" key="3">
    <source>
        <dbReference type="ARBA" id="ARBA00012438"/>
    </source>
</evidence>
<evidence type="ECO:0000256" key="1">
    <source>
        <dbReference type="ARBA" id="ARBA00000085"/>
    </source>
</evidence>
<gene>
    <name evidence="15" type="ORF">H7B90_22250</name>
</gene>
<dbReference type="PANTHER" id="PTHR34220">
    <property type="entry name" value="SENSOR HISTIDINE KINASE YPDA"/>
    <property type="match status" value="1"/>
</dbReference>
<evidence type="ECO:0000313" key="15">
    <source>
        <dbReference type="EMBL" id="MBB6694128.1"/>
    </source>
</evidence>
<dbReference type="PROSITE" id="PS50109">
    <property type="entry name" value="HIS_KIN"/>
    <property type="match status" value="1"/>
</dbReference>
<evidence type="ECO:0000313" key="16">
    <source>
        <dbReference type="Proteomes" id="UP000553776"/>
    </source>
</evidence>
<keyword evidence="7" id="KW-0547">Nucleotide-binding</keyword>
<dbReference type="Pfam" id="PF00672">
    <property type="entry name" value="HAMP"/>
    <property type="match status" value="1"/>
</dbReference>
<dbReference type="Pfam" id="PF02518">
    <property type="entry name" value="HATPase_c"/>
    <property type="match status" value="1"/>
</dbReference>
<dbReference type="InterPro" id="IPR005467">
    <property type="entry name" value="His_kinase_dom"/>
</dbReference>
<dbReference type="InterPro" id="IPR036890">
    <property type="entry name" value="HATPase_C_sf"/>
</dbReference>
<keyword evidence="9" id="KW-0067">ATP-binding</keyword>
<name>A0A841U4U2_9BACL</name>
<dbReference type="PRINTS" id="PR00344">
    <property type="entry name" value="BCTRLSENSOR"/>
</dbReference>
<dbReference type="InterPro" id="IPR010559">
    <property type="entry name" value="Sig_transdc_His_kin_internal"/>
</dbReference>
<dbReference type="InterPro" id="IPR003594">
    <property type="entry name" value="HATPase_dom"/>
</dbReference>
<comment type="subcellular location">
    <subcellularLocation>
        <location evidence="2">Cell membrane</location>
        <topology evidence="2">Multi-pass membrane protein</topology>
    </subcellularLocation>
</comment>
<dbReference type="EMBL" id="JACJVR010000086">
    <property type="protein sequence ID" value="MBB6694128.1"/>
    <property type="molecule type" value="Genomic_DNA"/>
</dbReference>
<dbReference type="InterPro" id="IPR050640">
    <property type="entry name" value="Bact_2-comp_sensor_kinase"/>
</dbReference>
<dbReference type="Gene3D" id="6.10.340.10">
    <property type="match status" value="1"/>
</dbReference>
<dbReference type="AlphaFoldDB" id="A0A841U4U2"/>
<keyword evidence="10" id="KW-0902">Two-component regulatory system</keyword>
<dbReference type="SUPFAM" id="SSF158472">
    <property type="entry name" value="HAMP domain-like"/>
    <property type="match status" value="1"/>
</dbReference>
<evidence type="ECO:0000256" key="8">
    <source>
        <dbReference type="ARBA" id="ARBA00022777"/>
    </source>
</evidence>
<keyword evidence="4" id="KW-1003">Cell membrane</keyword>
<reference evidence="15 16" key="1">
    <citation type="submission" date="2020-08" db="EMBL/GenBank/DDBJ databases">
        <title>Cohnella phylogeny.</title>
        <authorList>
            <person name="Dunlap C."/>
        </authorList>
    </citation>
    <scope>NUCLEOTIDE SEQUENCE [LARGE SCALE GENOMIC DNA]</scope>
    <source>
        <strain evidence="15 16">DSM 25239</strain>
    </source>
</reference>
<dbReference type="SMART" id="SM00304">
    <property type="entry name" value="HAMP"/>
    <property type="match status" value="1"/>
</dbReference>
<dbReference type="GO" id="GO:0000155">
    <property type="term" value="F:phosphorelay sensor kinase activity"/>
    <property type="evidence" value="ECO:0007669"/>
    <property type="project" value="InterPro"/>
</dbReference>
<evidence type="ECO:0000256" key="10">
    <source>
        <dbReference type="ARBA" id="ARBA00023012"/>
    </source>
</evidence>
<keyword evidence="8 15" id="KW-0418">Kinase</keyword>
<dbReference type="EC" id="2.7.13.3" evidence="3"/>
<dbReference type="GO" id="GO:0005886">
    <property type="term" value="C:plasma membrane"/>
    <property type="evidence" value="ECO:0007669"/>
    <property type="project" value="UniProtKB-SubCell"/>
</dbReference>
<dbReference type="InterPro" id="IPR004358">
    <property type="entry name" value="Sig_transdc_His_kin-like_C"/>
</dbReference>
<dbReference type="Pfam" id="PF06580">
    <property type="entry name" value="His_kinase"/>
    <property type="match status" value="1"/>
</dbReference>
<evidence type="ECO:0000259" key="14">
    <source>
        <dbReference type="PROSITE" id="PS50885"/>
    </source>
</evidence>
<dbReference type="RefSeq" id="WP_185138103.1">
    <property type="nucleotide sequence ID" value="NZ_JACJVR010000086.1"/>
</dbReference>
<sequence>MTIRAKLLLVIPLLVLLADSVAFFLFQSTTVVQGGYDRMMDRLLTYKLTVQSAERSLQAVYGYLLDPGPETRGEIERRREERLRLRESLERTGRPSSLSSATAGFVRLLDKLQEQENAAMSAASSPGEALTRYETAERTLGFIREEGGRLVDLELEFDQPIFRRIQEENERMNRLGAAVIAVQTLLGGALAVWISRSVTGPVDRLVAAAKRVSEGRPQEALPALPANSRDELGILSGAFLQMLADLKASAERDRERLEQSRLVKELELRALQSQIHPHFLFNSLNVLAKLALLEGAEKTSDLIVSLSKMIRYVLRNPDEPVTLREELGHVAAYAAIQRARFGSRIRFETDADEEALSAPIPSLTIQPLVENAFVHGMERLERSGEIRLTVRRDGADAVVEIRDDGAGMDEQTRQALLRMDYETDGAEAEGPRSAGLGTRNVFRRIQLFSGRADAVDIRSEPGRGTTVTVRIPLRKEENRTDVPPVDRG</sequence>
<organism evidence="15 16">
    <name type="scientific">Cohnella xylanilytica</name>
    <dbReference type="NCBI Taxonomy" id="557555"/>
    <lineage>
        <taxon>Bacteria</taxon>
        <taxon>Bacillati</taxon>
        <taxon>Bacillota</taxon>
        <taxon>Bacilli</taxon>
        <taxon>Bacillales</taxon>
        <taxon>Paenibacillaceae</taxon>
        <taxon>Cohnella</taxon>
    </lineage>
</organism>
<evidence type="ECO:0000259" key="13">
    <source>
        <dbReference type="PROSITE" id="PS50109"/>
    </source>
</evidence>
<dbReference type="GO" id="GO:0005524">
    <property type="term" value="F:ATP binding"/>
    <property type="evidence" value="ECO:0007669"/>
    <property type="project" value="UniProtKB-KW"/>
</dbReference>
<evidence type="ECO:0000256" key="4">
    <source>
        <dbReference type="ARBA" id="ARBA00022475"/>
    </source>
</evidence>
<keyword evidence="11" id="KW-0472">Membrane</keyword>
<comment type="catalytic activity">
    <reaction evidence="1">
        <text>ATP + protein L-histidine = ADP + protein N-phospho-L-histidine.</text>
        <dbReference type="EC" id="2.7.13.3"/>
    </reaction>
</comment>
<dbReference type="SMART" id="SM00387">
    <property type="entry name" value="HATPase_c"/>
    <property type="match status" value="1"/>
</dbReference>
<evidence type="ECO:0000256" key="5">
    <source>
        <dbReference type="ARBA" id="ARBA00022553"/>
    </source>
</evidence>
<dbReference type="Gene3D" id="3.30.565.10">
    <property type="entry name" value="Histidine kinase-like ATPase, C-terminal domain"/>
    <property type="match status" value="1"/>
</dbReference>
<feature type="domain" description="HAMP" evidence="14">
    <location>
        <begin position="196"/>
        <end position="251"/>
    </location>
</feature>
<dbReference type="PANTHER" id="PTHR34220:SF7">
    <property type="entry name" value="SENSOR HISTIDINE KINASE YPDA"/>
    <property type="match status" value="1"/>
</dbReference>
<evidence type="ECO:0000256" key="2">
    <source>
        <dbReference type="ARBA" id="ARBA00004651"/>
    </source>
</evidence>